<dbReference type="EMBL" id="CAJOBI010059566">
    <property type="protein sequence ID" value="CAF4409618.1"/>
    <property type="molecule type" value="Genomic_DNA"/>
</dbReference>
<dbReference type="PANTHER" id="PTHR21494">
    <property type="entry name" value="ACTIVATING SIGNAL COINTEGRATOR 1 COMPLEX SUBUNIT 2 ASC-1 COMPLEX SUBUNIT P100"/>
    <property type="match status" value="1"/>
</dbReference>
<dbReference type="InterPro" id="IPR052586">
    <property type="entry name" value="ASCC2"/>
</dbReference>
<organism evidence="1 2">
    <name type="scientific">Rotaria magnacalcarata</name>
    <dbReference type="NCBI Taxonomy" id="392030"/>
    <lineage>
        <taxon>Eukaryota</taxon>
        <taxon>Metazoa</taxon>
        <taxon>Spiralia</taxon>
        <taxon>Gnathifera</taxon>
        <taxon>Rotifera</taxon>
        <taxon>Eurotatoria</taxon>
        <taxon>Bdelloidea</taxon>
        <taxon>Philodinida</taxon>
        <taxon>Philodinidae</taxon>
        <taxon>Rotaria</taxon>
    </lineage>
</organism>
<protein>
    <submittedName>
        <fullName evidence="1">Uncharacterized protein</fullName>
    </submittedName>
</protein>
<dbReference type="PANTHER" id="PTHR21494:SF0">
    <property type="entry name" value="ACTIVATING SIGNAL COINTEGRATOR 1 COMPLEX SUBUNIT 2"/>
    <property type="match status" value="1"/>
</dbReference>
<accession>A0A8S2VNI9</accession>
<sequence length="170" mass="19597">MSIDSIQLTLTCLNHYNNNNERLVNALCDGTVPEHLQFEAQSTTTSSVASAKMFTNEDENENENVFPSENSSMLEQRSNIYDNDEFDIFNRDNFDITRIHRGKKTRDALEVFNDKSHLEGMSERYSRLGIVEDETDGEYDDEYDDTYDDGIVAVRDKADTIDNELEKNEN</sequence>
<comment type="caution">
    <text evidence="1">The sequence shown here is derived from an EMBL/GenBank/DDBJ whole genome shotgun (WGS) entry which is preliminary data.</text>
</comment>
<dbReference type="Proteomes" id="UP000676336">
    <property type="component" value="Unassembled WGS sequence"/>
</dbReference>
<dbReference type="AlphaFoldDB" id="A0A8S2VNI9"/>
<dbReference type="GO" id="GO:0043130">
    <property type="term" value="F:ubiquitin binding"/>
    <property type="evidence" value="ECO:0007669"/>
    <property type="project" value="TreeGrafter"/>
</dbReference>
<feature type="non-terminal residue" evidence="1">
    <location>
        <position position="170"/>
    </location>
</feature>
<evidence type="ECO:0000313" key="2">
    <source>
        <dbReference type="Proteomes" id="UP000676336"/>
    </source>
</evidence>
<feature type="non-terminal residue" evidence="1">
    <location>
        <position position="1"/>
    </location>
</feature>
<reference evidence="1" key="1">
    <citation type="submission" date="2021-02" db="EMBL/GenBank/DDBJ databases">
        <authorList>
            <person name="Nowell W R."/>
        </authorList>
    </citation>
    <scope>NUCLEOTIDE SEQUENCE</scope>
</reference>
<evidence type="ECO:0000313" key="1">
    <source>
        <dbReference type="EMBL" id="CAF4409618.1"/>
    </source>
</evidence>
<proteinExistence type="predicted"/>
<gene>
    <name evidence="1" type="ORF">SMN809_LOCUS30832</name>
</gene>
<name>A0A8S2VNI9_9BILA</name>
<dbReference type="GO" id="GO:0006355">
    <property type="term" value="P:regulation of DNA-templated transcription"/>
    <property type="evidence" value="ECO:0007669"/>
    <property type="project" value="TreeGrafter"/>
</dbReference>